<feature type="compositionally biased region" description="Basic and acidic residues" evidence="1">
    <location>
        <begin position="53"/>
        <end position="64"/>
    </location>
</feature>
<sequence>MKTKSKTPKSIGAEKTKASRRPNYYFHADEDFREDRDWKKGSSFDDTTQNVKKKIESENSSKVC</sequence>
<evidence type="ECO:0000313" key="2">
    <source>
        <dbReference type="EMBL" id="WEK21438.1"/>
    </source>
</evidence>
<feature type="region of interest" description="Disordered" evidence="1">
    <location>
        <begin position="1"/>
        <end position="25"/>
    </location>
</feature>
<dbReference type="Proteomes" id="UP001214530">
    <property type="component" value="Chromosome"/>
</dbReference>
<feature type="region of interest" description="Disordered" evidence="1">
    <location>
        <begin position="37"/>
        <end position="64"/>
    </location>
</feature>
<accession>A0AAJ6BAN7</accession>
<protein>
    <submittedName>
        <fullName evidence="2">Uncharacterized protein</fullName>
    </submittedName>
</protein>
<evidence type="ECO:0000256" key="1">
    <source>
        <dbReference type="SAM" id="MobiDB-lite"/>
    </source>
</evidence>
<reference evidence="2" key="1">
    <citation type="submission" date="2023-03" db="EMBL/GenBank/DDBJ databases">
        <title>Andean soil-derived lignocellulolytic bacterial consortium as a source of novel taxa and putative plastic-active enzymes.</title>
        <authorList>
            <person name="Diaz-Garcia L."/>
            <person name="Chuvochina M."/>
            <person name="Feuerriegel G."/>
            <person name="Bunk B."/>
            <person name="Sproer C."/>
            <person name="Streit W.R."/>
            <person name="Rodriguez L.M."/>
            <person name="Overmann J."/>
            <person name="Jimenez D.J."/>
        </authorList>
    </citation>
    <scope>NUCLEOTIDE SEQUENCE</scope>
    <source>
        <strain evidence="2">MAG 3858</strain>
    </source>
</reference>
<organism evidence="2 3">
    <name type="scientific">Candidatus Pedobacter colombiensis</name>
    <dbReference type="NCBI Taxonomy" id="3121371"/>
    <lineage>
        <taxon>Bacteria</taxon>
        <taxon>Pseudomonadati</taxon>
        <taxon>Bacteroidota</taxon>
        <taxon>Sphingobacteriia</taxon>
        <taxon>Sphingobacteriales</taxon>
        <taxon>Sphingobacteriaceae</taxon>
        <taxon>Pedobacter</taxon>
    </lineage>
</organism>
<proteinExistence type="predicted"/>
<dbReference type="AlphaFoldDB" id="A0AAJ6BAN7"/>
<dbReference type="EMBL" id="CP119313">
    <property type="protein sequence ID" value="WEK21438.1"/>
    <property type="molecule type" value="Genomic_DNA"/>
</dbReference>
<name>A0AAJ6BAN7_9SPHI</name>
<evidence type="ECO:0000313" key="3">
    <source>
        <dbReference type="Proteomes" id="UP001214530"/>
    </source>
</evidence>
<gene>
    <name evidence="2" type="ORF">P0Y49_09840</name>
</gene>